<dbReference type="GO" id="GO:0006412">
    <property type="term" value="P:translation"/>
    <property type="evidence" value="ECO:0007669"/>
    <property type="project" value="TreeGrafter"/>
</dbReference>
<dbReference type="RefSeq" id="WP_092274998.1">
    <property type="nucleotide sequence ID" value="NZ_BJOE01000040.1"/>
</dbReference>
<dbReference type="EMBL" id="FORT01000018">
    <property type="protein sequence ID" value="SFK72459.1"/>
    <property type="molecule type" value="Genomic_DNA"/>
</dbReference>
<evidence type="ECO:0000313" key="4">
    <source>
        <dbReference type="EMBL" id="SFK72459.1"/>
    </source>
</evidence>
<dbReference type="PROSITE" id="PS50126">
    <property type="entry name" value="S1"/>
    <property type="match status" value="1"/>
</dbReference>
<feature type="domain" description="S1 motif" evidence="3">
    <location>
        <begin position="6"/>
        <end position="73"/>
    </location>
</feature>
<dbReference type="SUPFAM" id="SSF50249">
    <property type="entry name" value="Nucleic acid-binding proteins"/>
    <property type="match status" value="1"/>
</dbReference>
<dbReference type="GO" id="GO:0003729">
    <property type="term" value="F:mRNA binding"/>
    <property type="evidence" value="ECO:0007669"/>
    <property type="project" value="TreeGrafter"/>
</dbReference>
<dbReference type="PANTHER" id="PTHR10724">
    <property type="entry name" value="30S RIBOSOMAL PROTEIN S1"/>
    <property type="match status" value="1"/>
</dbReference>
<feature type="region of interest" description="Disordered" evidence="2">
    <location>
        <begin position="78"/>
        <end position="123"/>
    </location>
</feature>
<feature type="compositionally biased region" description="Basic and acidic residues" evidence="2">
    <location>
        <begin position="78"/>
        <end position="117"/>
    </location>
</feature>
<accession>A0A1I4BWI3</accession>
<gene>
    <name evidence="4" type="ORF">SAMN05518846_118102</name>
</gene>
<dbReference type="GO" id="GO:0003735">
    <property type="term" value="F:structural constituent of ribosome"/>
    <property type="evidence" value="ECO:0007669"/>
    <property type="project" value="TreeGrafter"/>
</dbReference>
<dbReference type="PANTHER" id="PTHR10724:SF10">
    <property type="entry name" value="S1 RNA-BINDING DOMAIN-CONTAINING PROTEIN 1"/>
    <property type="match status" value="1"/>
</dbReference>
<proteinExistence type="predicted"/>
<dbReference type="InterPro" id="IPR003029">
    <property type="entry name" value="S1_domain"/>
</dbReference>
<dbReference type="GeneID" id="301128178"/>
<dbReference type="Pfam" id="PF00575">
    <property type="entry name" value="S1"/>
    <property type="match status" value="1"/>
</dbReference>
<comment type="function">
    <text evidence="1">Binds mRNA; thus facilitating recognition of the initiation point. It is needed to translate mRNA with a short Shine-Dalgarno (SD) purine-rich sequence.</text>
</comment>
<evidence type="ECO:0000313" key="5">
    <source>
        <dbReference type="Proteomes" id="UP000198915"/>
    </source>
</evidence>
<dbReference type="SMART" id="SM00316">
    <property type="entry name" value="S1"/>
    <property type="match status" value="1"/>
</dbReference>
<dbReference type="InterPro" id="IPR050437">
    <property type="entry name" value="Ribos_protein_bS1-like"/>
</dbReference>
<dbReference type="Gene3D" id="2.40.50.140">
    <property type="entry name" value="Nucleic acid-binding proteins"/>
    <property type="match status" value="1"/>
</dbReference>
<evidence type="ECO:0000256" key="2">
    <source>
        <dbReference type="SAM" id="MobiDB-lite"/>
    </source>
</evidence>
<dbReference type="STRING" id="1884381.SAMN05518846_118102"/>
<dbReference type="AlphaFoldDB" id="A0A1I4BWI3"/>
<protein>
    <submittedName>
        <fullName evidence="4">S1 RNA binding domain protein</fullName>
    </submittedName>
</protein>
<reference evidence="5" key="1">
    <citation type="submission" date="2016-10" db="EMBL/GenBank/DDBJ databases">
        <authorList>
            <person name="Varghese N."/>
            <person name="Submissions S."/>
        </authorList>
    </citation>
    <scope>NUCLEOTIDE SEQUENCE [LARGE SCALE GENOMIC DNA]</scope>
    <source>
        <strain evidence="5">OK042</strain>
    </source>
</reference>
<evidence type="ECO:0000259" key="3">
    <source>
        <dbReference type="PROSITE" id="PS50126"/>
    </source>
</evidence>
<keyword evidence="5" id="KW-1185">Reference proteome</keyword>
<dbReference type="Proteomes" id="UP000198915">
    <property type="component" value="Unassembled WGS sequence"/>
</dbReference>
<sequence>MGVEIGSKLEGKVTGITKFGAFVELPGNVTGLVHISEIADTFVKDIHDFLKIGDVVTVKVLNIREGKIGLSIKKALEKERPPRHQRERGEGFEDKLNRFLKESEDRQSPLKKNGDKKGRGRQH</sequence>
<evidence type="ECO:0000256" key="1">
    <source>
        <dbReference type="ARBA" id="ARBA00025604"/>
    </source>
</evidence>
<organism evidence="4 5">
    <name type="scientific">Brevibacillus centrosporus</name>
    <dbReference type="NCBI Taxonomy" id="54910"/>
    <lineage>
        <taxon>Bacteria</taxon>
        <taxon>Bacillati</taxon>
        <taxon>Bacillota</taxon>
        <taxon>Bacilli</taxon>
        <taxon>Bacillales</taxon>
        <taxon>Paenibacillaceae</taxon>
        <taxon>Brevibacillus</taxon>
    </lineage>
</organism>
<name>A0A1I4BWI3_9BACL</name>
<dbReference type="FunFam" id="2.40.50.140:FF:000103">
    <property type="entry name" value="protein RRP5 homolog"/>
    <property type="match status" value="1"/>
</dbReference>
<dbReference type="InterPro" id="IPR012340">
    <property type="entry name" value="NA-bd_OB-fold"/>
</dbReference>